<gene>
    <name evidence="1" type="ORF">UFOVP434_96</name>
</gene>
<proteinExistence type="predicted"/>
<sequence>MNIELIDKVIEHFKEHPNSANMNKWFEEKPYSTCGTVGCIAGWVCAVGRQMERHEKGSAVWFTPISKNFTTPEQARQLLDISSVTDLFYADRWPTEFILAACEKYELFKEFQFLNEVKDDYYYIGKIFGELFSYNYLTNERQAEIMCYRLEWLKEKGE</sequence>
<protein>
    <submittedName>
        <fullName evidence="1">Uncharacterized protein</fullName>
    </submittedName>
</protein>
<name>A0A6J5MAP3_9CAUD</name>
<organism evidence="1">
    <name type="scientific">uncultured Caudovirales phage</name>
    <dbReference type="NCBI Taxonomy" id="2100421"/>
    <lineage>
        <taxon>Viruses</taxon>
        <taxon>Duplodnaviria</taxon>
        <taxon>Heunggongvirae</taxon>
        <taxon>Uroviricota</taxon>
        <taxon>Caudoviricetes</taxon>
        <taxon>Peduoviridae</taxon>
        <taxon>Maltschvirus</taxon>
        <taxon>Maltschvirus maltsch</taxon>
    </lineage>
</organism>
<evidence type="ECO:0000313" key="1">
    <source>
        <dbReference type="EMBL" id="CAB4143211.1"/>
    </source>
</evidence>
<accession>A0A6J5MAP3</accession>
<dbReference type="EMBL" id="LR796415">
    <property type="protein sequence ID" value="CAB4143211.1"/>
    <property type="molecule type" value="Genomic_DNA"/>
</dbReference>
<reference evidence="1" key="1">
    <citation type="submission" date="2020-04" db="EMBL/GenBank/DDBJ databases">
        <authorList>
            <person name="Chiriac C."/>
            <person name="Salcher M."/>
            <person name="Ghai R."/>
            <person name="Kavagutti S V."/>
        </authorList>
    </citation>
    <scope>NUCLEOTIDE SEQUENCE</scope>
</reference>